<dbReference type="Araport" id="AT5G15533"/>
<keyword evidence="3" id="KW-1185">Reference proteome</keyword>
<name>A0A1P8BGN4_ARATH</name>
<evidence type="ECO:0000313" key="1">
    <source>
        <dbReference type="Araport" id="AT5G15533"/>
    </source>
</evidence>
<sequence length="38" mass="4370">MKTWKHSKTHHSPLDTFNCAFISSALCKKLKYGTESQD</sequence>
<dbReference type="GeneID" id="28721160"/>
<dbReference type="RefSeq" id="NP_001332357.1">
    <property type="nucleotide sequence ID" value="NM_001343405.1"/>
</dbReference>
<reference evidence="2 3" key="1">
    <citation type="journal article" date="2000" name="Nature">
        <title>Sequence and analysis of chromosome 5 of the plant Arabidopsis thaliana.</title>
        <authorList>
            <consortium name="Kazusa DNA Research Institute"/>
            <consortium name="Cold Spring Harbor and Washington University in St Louis Sequencing Consortium"/>
            <consortium name="European Union Arabidopsis Genome Sequencing Consortium"/>
            <person name="Tabata S."/>
            <person name="Kaneko T."/>
            <person name="Nakamura Y."/>
            <person name="Kotani H."/>
            <person name="Kato T."/>
            <person name="Asamizu E."/>
            <person name="Miyajima N."/>
            <person name="Sasamoto S."/>
            <person name="Kimura T."/>
            <person name="Hosouchi T."/>
            <person name="Kawashima K."/>
            <person name="Kohara M."/>
            <person name="Matsumoto M."/>
            <person name="Matsuno A."/>
            <person name="Muraki A."/>
            <person name="Nakayama S."/>
            <person name="Nakazaki N."/>
            <person name="Naruo K."/>
            <person name="Okumura S."/>
            <person name="Shinpo S."/>
            <person name="Takeuchi C."/>
            <person name="Wada T."/>
            <person name="Watanabe A."/>
            <person name="Yamada M."/>
            <person name="Yasuda M."/>
            <person name="Sato S."/>
            <person name="de la Bastide M."/>
            <person name="Huang E."/>
            <person name="Spiegel L."/>
            <person name="Gnoj L."/>
            <person name="O'Shaughnessy A."/>
            <person name="Preston R."/>
            <person name="Habermann K."/>
            <person name="Murray J."/>
            <person name="Johnson D."/>
            <person name="Rohlfing T."/>
            <person name="Nelson J."/>
            <person name="Stoneking T."/>
            <person name="Pepin K."/>
            <person name="Spieth J."/>
            <person name="Sekhon M."/>
            <person name="Armstrong J."/>
            <person name="Becker M."/>
            <person name="Belter E."/>
            <person name="Cordum H."/>
            <person name="Cordes M."/>
            <person name="Courtney L."/>
            <person name="Courtney W."/>
            <person name="Dante M."/>
            <person name="Du H."/>
            <person name="Edwards J."/>
            <person name="Fryman J."/>
            <person name="Haakensen B."/>
            <person name="Lamar E."/>
            <person name="Latreille P."/>
            <person name="Leonard S."/>
            <person name="Meyer R."/>
            <person name="Mulvaney E."/>
            <person name="Ozersky P."/>
            <person name="Riley A."/>
            <person name="Strowmatt C."/>
            <person name="Wagner-McPherson C."/>
            <person name="Wollam A."/>
            <person name="Yoakum M."/>
            <person name="Bell M."/>
            <person name="Dedhia N."/>
            <person name="Parnell L."/>
            <person name="Shah R."/>
            <person name="Rodriguez M."/>
            <person name="See L.H."/>
            <person name="Vil D."/>
            <person name="Baker J."/>
            <person name="Kirchoff K."/>
            <person name="Toth K."/>
            <person name="King L."/>
            <person name="Bahret A."/>
            <person name="Miller B."/>
            <person name="Marra M."/>
            <person name="Martienssen R."/>
            <person name="McCombie W.R."/>
            <person name="Wilson R.K."/>
            <person name="Murphy G."/>
            <person name="Bancroft I."/>
            <person name="Volckaert G."/>
            <person name="Wambutt R."/>
            <person name="Dusterhoft A."/>
            <person name="Stiekema W."/>
            <person name="Pohl T."/>
            <person name="Entian K.D."/>
            <person name="Terryn N."/>
            <person name="Hartley N."/>
            <person name="Bent E."/>
            <person name="Johnson S."/>
            <person name="Langham S.A."/>
            <person name="McCullagh B."/>
            <person name="Robben J."/>
            <person name="Grymonprez B."/>
            <person name="Zimmermann W."/>
            <person name="Ramsperger U."/>
            <person name="Wedler H."/>
            <person name="Balke K."/>
            <person name="Wedler E."/>
            <person name="Peters S."/>
            <person name="van Staveren M."/>
            <person name="Dirkse W."/>
            <person name="Mooijman P."/>
            <person name="Lankhorst R.K."/>
            <person name="Weitzenegger T."/>
            <person name="Bothe G."/>
            <person name="Rose M."/>
            <person name="Hauf J."/>
            <person name="Berneiser S."/>
            <person name="Hempel S."/>
            <person name="Feldpausch M."/>
            <person name="Lamberth S."/>
            <person name="Villarroel R."/>
            <person name="Gielen J."/>
            <person name="Ardiles W."/>
            <person name="Bents O."/>
            <person name="Lemcke K."/>
            <person name="Kolesov G."/>
            <person name="Mayer K."/>
            <person name="Rudd S."/>
            <person name="Schoof H."/>
            <person name="Schueller C."/>
            <person name="Zaccaria P."/>
            <person name="Mewes H.W."/>
            <person name="Bevan M."/>
            <person name="Fransz P."/>
        </authorList>
    </citation>
    <scope>NUCLEOTIDE SEQUENCE [LARGE SCALE GENOMIC DNA]</scope>
    <source>
        <strain evidence="3">cv. Columbia</strain>
    </source>
</reference>
<dbReference type="TAIR" id="AT5G15533"/>
<dbReference type="AlphaFoldDB" id="A0A1P8BGN4"/>
<evidence type="ECO:0000313" key="3">
    <source>
        <dbReference type="Proteomes" id="UP000006548"/>
    </source>
</evidence>
<evidence type="ECO:0000313" key="2">
    <source>
        <dbReference type="EMBL" id="ANM70773.1"/>
    </source>
</evidence>
<gene>
    <name evidence="1 2" type="ordered locus">At5g15533</name>
</gene>
<reference evidence="3" key="2">
    <citation type="journal article" date="2017" name="Plant J.">
        <title>Araport11: a complete reannotation of the Arabidopsis thaliana reference genome.</title>
        <authorList>
            <person name="Cheng C.Y."/>
            <person name="Krishnakumar V."/>
            <person name="Chan A.P."/>
            <person name="Thibaud-Nissen F."/>
            <person name="Schobel S."/>
            <person name="Town C.D."/>
        </authorList>
    </citation>
    <scope>GENOME REANNOTATION</scope>
    <source>
        <strain evidence="3">cv. Columbia</strain>
    </source>
</reference>
<dbReference type="InParanoid" id="A0A1P8BGN4"/>
<protein>
    <submittedName>
        <fullName evidence="2">Uncharacterized protein</fullName>
    </submittedName>
</protein>
<dbReference type="KEGG" id="ath:AT5G15533"/>
<dbReference type="Proteomes" id="UP000006548">
    <property type="component" value="Chromosome 5"/>
</dbReference>
<proteinExistence type="predicted"/>
<dbReference type="EMBL" id="CP002688">
    <property type="protein sequence ID" value="ANM70773.1"/>
    <property type="molecule type" value="Genomic_DNA"/>
</dbReference>
<accession>A0A1P8BGN4</accession>
<organism evidence="2 3">
    <name type="scientific">Arabidopsis thaliana</name>
    <name type="common">Mouse-ear cress</name>
    <dbReference type="NCBI Taxonomy" id="3702"/>
    <lineage>
        <taxon>Eukaryota</taxon>
        <taxon>Viridiplantae</taxon>
        <taxon>Streptophyta</taxon>
        <taxon>Embryophyta</taxon>
        <taxon>Tracheophyta</taxon>
        <taxon>Spermatophyta</taxon>
        <taxon>Magnoliopsida</taxon>
        <taxon>eudicotyledons</taxon>
        <taxon>Gunneridae</taxon>
        <taxon>Pentapetalae</taxon>
        <taxon>rosids</taxon>
        <taxon>malvids</taxon>
        <taxon>Brassicales</taxon>
        <taxon>Brassicaceae</taxon>
        <taxon>Camelineae</taxon>
        <taxon>Arabidopsis</taxon>
    </lineage>
</organism>